<feature type="signal peptide" evidence="4">
    <location>
        <begin position="1"/>
        <end position="27"/>
    </location>
</feature>
<name>A8LQ79_DINSH</name>
<keyword evidence="3" id="KW-0574">Periplasm</keyword>
<dbReference type="RefSeq" id="WP_012180242.1">
    <property type="nucleotide sequence ID" value="NC_009952.1"/>
</dbReference>
<dbReference type="InterPro" id="IPR005653">
    <property type="entry name" value="OstA-like_N"/>
</dbReference>
<dbReference type="Gene3D" id="2.60.450.10">
    <property type="entry name" value="Lipopolysaccharide (LPS) transport protein A like domain"/>
    <property type="match status" value="1"/>
</dbReference>
<feature type="domain" description="Organic solvent tolerance-like N-terminal" evidence="5">
    <location>
        <begin position="46"/>
        <end position="154"/>
    </location>
</feature>
<dbReference type="InterPro" id="IPR014340">
    <property type="entry name" value="LptA"/>
</dbReference>
<keyword evidence="1" id="KW-0813">Transport</keyword>
<sequence>MVDFRRIAMCTALALGLGLPLPAPVWAQGSQVALGTARVDRDAPVEIDADSLSVNQQNGSAVFSGNVQVTQGALRLEADEVTVSYDPGSDTTASEIREVRAEGNVLMVSGPDAAESQSAVYTPASNEIRLSGDVLLSQGPVVIAGDALVVDLLTGIGEMEGRVRTVLQPE</sequence>
<dbReference type="STRING" id="398580.Dshi_3586"/>
<evidence type="ECO:0000256" key="4">
    <source>
        <dbReference type="SAM" id="SignalP"/>
    </source>
</evidence>
<dbReference type="GO" id="GO:0030288">
    <property type="term" value="C:outer membrane-bounded periplasmic space"/>
    <property type="evidence" value="ECO:0007669"/>
    <property type="project" value="TreeGrafter"/>
</dbReference>
<protein>
    <submittedName>
        <fullName evidence="6">OstA family protein</fullName>
    </submittedName>
</protein>
<dbReference type="eggNOG" id="COG1934">
    <property type="taxonomic scope" value="Bacteria"/>
</dbReference>
<accession>A8LQ79</accession>
<dbReference type="InterPro" id="IPR052037">
    <property type="entry name" value="LPS_export_LptA"/>
</dbReference>
<dbReference type="PANTHER" id="PTHR36504:SF1">
    <property type="entry name" value="LIPOPOLYSACCHARIDE EXPORT SYSTEM PROTEIN LPTA"/>
    <property type="match status" value="1"/>
</dbReference>
<organism evidence="6 7">
    <name type="scientific">Dinoroseobacter shibae (strain DSM 16493 / NCIMB 14021 / DFL 12)</name>
    <dbReference type="NCBI Taxonomy" id="398580"/>
    <lineage>
        <taxon>Bacteria</taxon>
        <taxon>Pseudomonadati</taxon>
        <taxon>Pseudomonadota</taxon>
        <taxon>Alphaproteobacteria</taxon>
        <taxon>Rhodobacterales</taxon>
        <taxon>Roseobacteraceae</taxon>
        <taxon>Dinoroseobacter</taxon>
    </lineage>
</organism>
<reference evidence="7" key="1">
    <citation type="journal article" date="2010" name="ISME J.">
        <title>The complete genome sequence of the algal symbiont Dinoroseobacter shibae: a hitchhiker's guide to life in the sea.</title>
        <authorList>
            <person name="Wagner-Dobler I."/>
            <person name="Ballhausen B."/>
            <person name="Berger M."/>
            <person name="Brinkhoff T."/>
            <person name="Buchholz I."/>
            <person name="Bunk B."/>
            <person name="Cypionka H."/>
            <person name="Daniel R."/>
            <person name="Drepper T."/>
            <person name="Gerdts G."/>
            <person name="Hahnke S."/>
            <person name="Han C."/>
            <person name="Jahn D."/>
            <person name="Kalhoefer D."/>
            <person name="Kiss H."/>
            <person name="Klenk H.P."/>
            <person name="Kyrpides N."/>
            <person name="Liebl W."/>
            <person name="Liesegang H."/>
            <person name="Meincke L."/>
            <person name="Pati A."/>
            <person name="Petersen J."/>
            <person name="Piekarski T."/>
            <person name="Pommerenke C."/>
            <person name="Pradella S."/>
            <person name="Pukall R."/>
            <person name="Rabus R."/>
            <person name="Stackebrandt E."/>
            <person name="Thole S."/>
            <person name="Thompson L."/>
            <person name="Tielen P."/>
            <person name="Tomasch J."/>
            <person name="von Jan M."/>
            <person name="Wanphrut N."/>
            <person name="Wichels A."/>
            <person name="Zech H."/>
            <person name="Simon M."/>
        </authorList>
    </citation>
    <scope>NUCLEOTIDE SEQUENCE [LARGE SCALE GENOMIC DNA]</scope>
    <source>
        <strain evidence="7">DSM 16493 / NCIMB 14021 / DFL 12</strain>
    </source>
</reference>
<feature type="chain" id="PRO_5002723519" evidence="4">
    <location>
        <begin position="28"/>
        <end position="170"/>
    </location>
</feature>
<gene>
    <name evidence="6" type="ordered locus">Dshi_3586</name>
</gene>
<dbReference type="HOGENOM" id="CLU_095993_0_2_5"/>
<dbReference type="AlphaFoldDB" id="A8LQ79"/>
<dbReference type="NCBIfam" id="TIGR03002">
    <property type="entry name" value="outer_YhbN_LptA"/>
    <property type="match status" value="1"/>
</dbReference>
<evidence type="ECO:0000313" key="7">
    <source>
        <dbReference type="Proteomes" id="UP000006833"/>
    </source>
</evidence>
<evidence type="ECO:0000259" key="5">
    <source>
        <dbReference type="Pfam" id="PF03968"/>
    </source>
</evidence>
<evidence type="ECO:0000256" key="1">
    <source>
        <dbReference type="ARBA" id="ARBA00022448"/>
    </source>
</evidence>
<evidence type="ECO:0000256" key="3">
    <source>
        <dbReference type="ARBA" id="ARBA00022764"/>
    </source>
</evidence>
<dbReference type="PANTHER" id="PTHR36504">
    <property type="entry name" value="LIPOPOLYSACCHARIDE EXPORT SYSTEM PROTEIN LPTA"/>
    <property type="match status" value="1"/>
</dbReference>
<dbReference type="GO" id="GO:0017089">
    <property type="term" value="F:glycolipid transfer activity"/>
    <property type="evidence" value="ECO:0007669"/>
    <property type="project" value="TreeGrafter"/>
</dbReference>
<proteinExistence type="predicted"/>
<dbReference type="Pfam" id="PF03968">
    <property type="entry name" value="LptD_N"/>
    <property type="match status" value="1"/>
</dbReference>
<dbReference type="EMBL" id="CP000830">
    <property type="protein sequence ID" value="ABV95319.1"/>
    <property type="molecule type" value="Genomic_DNA"/>
</dbReference>
<evidence type="ECO:0000313" key="6">
    <source>
        <dbReference type="EMBL" id="ABV95319.1"/>
    </source>
</evidence>
<dbReference type="GO" id="GO:0015920">
    <property type="term" value="P:lipopolysaccharide transport"/>
    <property type="evidence" value="ECO:0007669"/>
    <property type="project" value="InterPro"/>
</dbReference>
<evidence type="ECO:0000256" key="2">
    <source>
        <dbReference type="ARBA" id="ARBA00022729"/>
    </source>
</evidence>
<dbReference type="GO" id="GO:0009279">
    <property type="term" value="C:cell outer membrane"/>
    <property type="evidence" value="ECO:0007669"/>
    <property type="project" value="TreeGrafter"/>
</dbReference>
<dbReference type="GO" id="GO:0001530">
    <property type="term" value="F:lipopolysaccharide binding"/>
    <property type="evidence" value="ECO:0007669"/>
    <property type="project" value="InterPro"/>
</dbReference>
<keyword evidence="2 4" id="KW-0732">Signal</keyword>
<dbReference type="Proteomes" id="UP000006833">
    <property type="component" value="Chromosome"/>
</dbReference>
<keyword evidence="7" id="KW-1185">Reference proteome</keyword>
<dbReference type="KEGG" id="dsh:Dshi_3586"/>